<dbReference type="PANTHER" id="PTHR24412:SF232">
    <property type="entry name" value="GIGAXONIN"/>
    <property type="match status" value="1"/>
</dbReference>
<dbReference type="InterPro" id="IPR017096">
    <property type="entry name" value="BTB-kelch_protein"/>
</dbReference>
<dbReference type="Gene3D" id="1.25.40.420">
    <property type="match status" value="1"/>
</dbReference>
<accession>A0AAD9NYH4</accession>
<dbReference type="Gene3D" id="3.30.710.10">
    <property type="entry name" value="Potassium Channel Kv1.1, Chain A"/>
    <property type="match status" value="1"/>
</dbReference>
<evidence type="ECO:0000259" key="3">
    <source>
        <dbReference type="PROSITE" id="PS50097"/>
    </source>
</evidence>
<keyword evidence="1" id="KW-0880">Kelch repeat</keyword>
<evidence type="ECO:0000313" key="4">
    <source>
        <dbReference type="EMBL" id="KAK2184801.1"/>
    </source>
</evidence>
<dbReference type="Gene3D" id="2.120.10.80">
    <property type="entry name" value="Kelch-type beta propeller"/>
    <property type="match status" value="2"/>
</dbReference>
<keyword evidence="5" id="KW-1185">Reference proteome</keyword>
<name>A0AAD9NYH4_RIDPI</name>
<evidence type="ECO:0000313" key="5">
    <source>
        <dbReference type="Proteomes" id="UP001209878"/>
    </source>
</evidence>
<dbReference type="InterPro" id="IPR000210">
    <property type="entry name" value="BTB/POZ_dom"/>
</dbReference>
<evidence type="ECO:0000256" key="2">
    <source>
        <dbReference type="ARBA" id="ARBA00022737"/>
    </source>
</evidence>
<dbReference type="PANTHER" id="PTHR24412">
    <property type="entry name" value="KELCH PROTEIN"/>
    <property type="match status" value="1"/>
</dbReference>
<dbReference type="AlphaFoldDB" id="A0AAD9NYH4"/>
<organism evidence="4 5">
    <name type="scientific">Ridgeia piscesae</name>
    <name type="common">Tubeworm</name>
    <dbReference type="NCBI Taxonomy" id="27915"/>
    <lineage>
        <taxon>Eukaryota</taxon>
        <taxon>Metazoa</taxon>
        <taxon>Spiralia</taxon>
        <taxon>Lophotrochozoa</taxon>
        <taxon>Annelida</taxon>
        <taxon>Polychaeta</taxon>
        <taxon>Sedentaria</taxon>
        <taxon>Canalipalpata</taxon>
        <taxon>Sabellida</taxon>
        <taxon>Siboglinidae</taxon>
        <taxon>Ridgeia</taxon>
    </lineage>
</organism>
<sequence>MASNRVVDVSETSTAKEFSHPLHAKCMLTQLNESRKNPRLCDGFVVVEGRQVPVQRNILAAASPFFRALYSYSSDTGTDEGGKTVHVDHISMDTFMQISDYIYTSVIGLTEDNIQDVLQAADVLLISHLKDLCCDFLEQCVSTANCLGICEFTERFSCPHVHAIVTQFMDDNFREVSFTEEYLQLPHDRLQAILQRDSLDVKNEDVILDAILRWVEHDQDLRLPQLEPLLVNCVRMRFLIEPRVEHKLLQCCNLVDVVPTWKAADTASHERGFLTMLVVCGGEASNTSGSGRGLMIENHVYAAMLHHNSHPLTCRWIELTPMLQRRANHAVVVACGFLFAVGGRDETNTTLKSGEKYDPRNNSWSAIAPMSQPRMSFGLVVVDDKLYALGGCQQTTSVEEYDIHLNKWRPLPSMNLQRRWCAYAVCEKKIYVLGGSVADQSYEVVECFNPRTDTWSSVAPMRERRHSACAVGFSDHVFVFGGYRRYMCPSAMHQGEPPRKFCDTEVYSSTQECWKPVENTGMCCMTPDCYVATAACVDDEVVVIGQLKLNREYHHFVRAYRPATDSWRGVLMNKPLMGQHHHYQCSTLEMPAYLMKQFLYEQDLLSDTEKDYFRGFTKIPDIVFFHQQR</sequence>
<dbReference type="PIRSF" id="PIRSF037037">
    <property type="entry name" value="Kelch-like_protein_gigaxonin"/>
    <property type="match status" value="1"/>
</dbReference>
<dbReference type="EMBL" id="JAODUO010000252">
    <property type="protein sequence ID" value="KAK2184801.1"/>
    <property type="molecule type" value="Genomic_DNA"/>
</dbReference>
<dbReference type="InterPro" id="IPR011333">
    <property type="entry name" value="SKP1/BTB/POZ_sf"/>
</dbReference>
<dbReference type="PROSITE" id="PS50097">
    <property type="entry name" value="BTB"/>
    <property type="match status" value="1"/>
</dbReference>
<gene>
    <name evidence="4" type="ORF">NP493_252g03014</name>
</gene>
<dbReference type="SMART" id="SM00875">
    <property type="entry name" value="BACK"/>
    <property type="match status" value="1"/>
</dbReference>
<dbReference type="Proteomes" id="UP001209878">
    <property type="component" value="Unassembled WGS sequence"/>
</dbReference>
<evidence type="ECO:0000256" key="1">
    <source>
        <dbReference type="ARBA" id="ARBA00022441"/>
    </source>
</evidence>
<dbReference type="SMART" id="SM00612">
    <property type="entry name" value="Kelch"/>
    <property type="match status" value="3"/>
</dbReference>
<dbReference type="SMART" id="SM00225">
    <property type="entry name" value="BTB"/>
    <property type="match status" value="1"/>
</dbReference>
<dbReference type="InterPro" id="IPR015915">
    <property type="entry name" value="Kelch-typ_b-propeller"/>
</dbReference>
<dbReference type="Pfam" id="PF00651">
    <property type="entry name" value="BTB"/>
    <property type="match status" value="1"/>
</dbReference>
<comment type="caution">
    <text evidence="4">The sequence shown here is derived from an EMBL/GenBank/DDBJ whole genome shotgun (WGS) entry which is preliminary data.</text>
</comment>
<keyword evidence="2" id="KW-0677">Repeat</keyword>
<dbReference type="InterPro" id="IPR006652">
    <property type="entry name" value="Kelch_1"/>
</dbReference>
<reference evidence="4" key="1">
    <citation type="journal article" date="2023" name="Mol. Biol. Evol.">
        <title>Third-Generation Sequencing Reveals the Adaptive Role of the Epigenome in Three Deep-Sea Polychaetes.</title>
        <authorList>
            <person name="Perez M."/>
            <person name="Aroh O."/>
            <person name="Sun Y."/>
            <person name="Lan Y."/>
            <person name="Juniper S.K."/>
            <person name="Young C.R."/>
            <person name="Angers B."/>
            <person name="Qian P.Y."/>
        </authorList>
    </citation>
    <scope>NUCLEOTIDE SEQUENCE</scope>
    <source>
        <strain evidence="4">R07B-5</strain>
    </source>
</reference>
<feature type="domain" description="BTB" evidence="3">
    <location>
        <begin position="41"/>
        <end position="111"/>
    </location>
</feature>
<dbReference type="Pfam" id="PF07707">
    <property type="entry name" value="BACK"/>
    <property type="match status" value="1"/>
</dbReference>
<proteinExistence type="predicted"/>
<dbReference type="FunFam" id="1.25.40.420:FF:000001">
    <property type="entry name" value="Kelch-like family member 12"/>
    <property type="match status" value="1"/>
</dbReference>
<protein>
    <recommendedName>
        <fullName evidence="3">BTB domain-containing protein</fullName>
    </recommendedName>
</protein>
<dbReference type="SUPFAM" id="SSF117281">
    <property type="entry name" value="Kelch motif"/>
    <property type="match status" value="1"/>
</dbReference>
<dbReference type="Pfam" id="PF24681">
    <property type="entry name" value="Kelch_KLHDC2_KLHL20_DRC7"/>
    <property type="match status" value="1"/>
</dbReference>
<dbReference type="SUPFAM" id="SSF54695">
    <property type="entry name" value="POZ domain"/>
    <property type="match status" value="1"/>
</dbReference>
<dbReference type="InterPro" id="IPR011705">
    <property type="entry name" value="BACK"/>
</dbReference>